<organism evidence="7 8">
    <name type="scientific">Paenibacillus albicereus</name>
    <dbReference type="NCBI Taxonomy" id="2726185"/>
    <lineage>
        <taxon>Bacteria</taxon>
        <taxon>Bacillati</taxon>
        <taxon>Bacillota</taxon>
        <taxon>Bacilli</taxon>
        <taxon>Bacillales</taxon>
        <taxon>Paenibacillaceae</taxon>
        <taxon>Paenibacillus</taxon>
    </lineage>
</organism>
<evidence type="ECO:0000256" key="3">
    <source>
        <dbReference type="ARBA" id="ARBA00022989"/>
    </source>
</evidence>
<feature type="transmembrane region" description="Helical" evidence="6">
    <location>
        <begin position="104"/>
        <end position="132"/>
    </location>
</feature>
<feature type="transmembrane region" description="Helical" evidence="6">
    <location>
        <begin position="184"/>
        <end position="210"/>
    </location>
</feature>
<evidence type="ECO:0000313" key="8">
    <source>
        <dbReference type="Proteomes" id="UP000502136"/>
    </source>
</evidence>
<dbReference type="Pfam" id="PF01226">
    <property type="entry name" value="Form_Nir_trans"/>
    <property type="match status" value="1"/>
</dbReference>
<dbReference type="PANTHER" id="PTHR30520:SF8">
    <property type="entry name" value="NITRITE TRANSPORTER NIRC"/>
    <property type="match status" value="1"/>
</dbReference>
<protein>
    <submittedName>
        <fullName evidence="7">Formate/nitrite transporter family protein</fullName>
    </submittedName>
</protein>
<keyword evidence="8" id="KW-1185">Reference proteome</keyword>
<evidence type="ECO:0000256" key="5">
    <source>
        <dbReference type="ARBA" id="ARBA00049660"/>
    </source>
</evidence>
<dbReference type="GO" id="GO:0015499">
    <property type="term" value="F:formate transmembrane transporter activity"/>
    <property type="evidence" value="ECO:0007669"/>
    <property type="project" value="TreeGrafter"/>
</dbReference>
<dbReference type="InterPro" id="IPR000292">
    <property type="entry name" value="For/NO2_transpt"/>
</dbReference>
<dbReference type="InterPro" id="IPR024002">
    <property type="entry name" value="For/NO2_transpt_CS"/>
</dbReference>
<evidence type="ECO:0000256" key="2">
    <source>
        <dbReference type="ARBA" id="ARBA00022692"/>
    </source>
</evidence>
<evidence type="ECO:0000256" key="6">
    <source>
        <dbReference type="SAM" id="Phobius"/>
    </source>
</evidence>
<keyword evidence="2 6" id="KW-0812">Transmembrane</keyword>
<comment type="similarity">
    <text evidence="5">Belongs to the FNT transporter (TC 1.A.16) family.</text>
</comment>
<keyword evidence="3 6" id="KW-1133">Transmembrane helix</keyword>
<dbReference type="AlphaFoldDB" id="A0A6H2GSN9"/>
<feature type="transmembrane region" description="Helical" evidence="6">
    <location>
        <begin position="152"/>
        <end position="172"/>
    </location>
</feature>
<gene>
    <name evidence="7" type="ORF">HGI30_01710</name>
</gene>
<proteinExistence type="inferred from homology"/>
<name>A0A6H2GSN9_9BACL</name>
<dbReference type="InterPro" id="IPR023271">
    <property type="entry name" value="Aquaporin-like"/>
</dbReference>
<dbReference type="Proteomes" id="UP000502136">
    <property type="component" value="Chromosome"/>
</dbReference>
<comment type="subcellular location">
    <subcellularLocation>
        <location evidence="1">Membrane</location>
        <topology evidence="1">Multi-pass membrane protein</topology>
    </subcellularLocation>
</comment>
<evidence type="ECO:0000256" key="4">
    <source>
        <dbReference type="ARBA" id="ARBA00023136"/>
    </source>
</evidence>
<dbReference type="Gene3D" id="1.20.1080.10">
    <property type="entry name" value="Glycerol uptake facilitator protein"/>
    <property type="match status" value="1"/>
</dbReference>
<evidence type="ECO:0000256" key="1">
    <source>
        <dbReference type="ARBA" id="ARBA00004141"/>
    </source>
</evidence>
<dbReference type="EMBL" id="CP051428">
    <property type="protein sequence ID" value="QJC50434.1"/>
    <property type="molecule type" value="Genomic_DNA"/>
</dbReference>
<dbReference type="PROSITE" id="PS01006">
    <property type="entry name" value="FORMATE_NITRITE_TP_2"/>
    <property type="match status" value="1"/>
</dbReference>
<evidence type="ECO:0000313" key="7">
    <source>
        <dbReference type="EMBL" id="QJC50434.1"/>
    </source>
</evidence>
<accession>A0A6H2GSN9</accession>
<dbReference type="RefSeq" id="WP_168906112.1">
    <property type="nucleotide sequence ID" value="NZ_CP051428.1"/>
</dbReference>
<dbReference type="GO" id="GO:0005886">
    <property type="term" value="C:plasma membrane"/>
    <property type="evidence" value="ECO:0007669"/>
    <property type="project" value="TreeGrafter"/>
</dbReference>
<feature type="transmembrane region" description="Helical" evidence="6">
    <location>
        <begin position="62"/>
        <end position="83"/>
    </location>
</feature>
<dbReference type="KEGG" id="palr:HGI30_01710"/>
<sequence>MYEQSLEKLARLASEKSAMQRAQPLRYLVHCMLAGAYVGLGIVLIFRIGAPLLAAHSPVTSLVMGAFFGIALTLVVFAGAELFTGNNMYFTIGRLSGTVTGGDALRNGAFVFAGNLLGALALCGLVIGAGIFHGTQPDDLLFAIAAKKMHLSYAELFFRGILCNMLVCLALWSGARAKSETTKLILIWWMLLAFIASGYEHSVANMTLLSLSLLLPHPDTITFVGMLRNLVPVTLGNIVGGGLFIGAAYWSISPIRLGRDEAQSAAASSSAPAHQEFRR</sequence>
<dbReference type="PANTHER" id="PTHR30520">
    <property type="entry name" value="FORMATE TRANSPORTER-RELATED"/>
    <property type="match status" value="1"/>
</dbReference>
<feature type="transmembrane region" description="Helical" evidence="6">
    <location>
        <begin position="27"/>
        <end position="50"/>
    </location>
</feature>
<reference evidence="7 8" key="1">
    <citation type="submission" date="2020-04" db="EMBL/GenBank/DDBJ databases">
        <title>Novel Paenibacillus strain UniB2 isolated from commercial digestive syrup.</title>
        <authorList>
            <person name="Thorat V."/>
            <person name="Kirdat K."/>
            <person name="Tiwarekar B."/>
            <person name="Yadav A."/>
        </authorList>
    </citation>
    <scope>NUCLEOTIDE SEQUENCE [LARGE SCALE GENOMIC DNA]</scope>
    <source>
        <strain evidence="7 8">UniB2</strain>
    </source>
</reference>
<keyword evidence="4 6" id="KW-0472">Membrane</keyword>
<feature type="transmembrane region" description="Helical" evidence="6">
    <location>
        <begin position="230"/>
        <end position="250"/>
    </location>
</feature>